<evidence type="ECO:0000256" key="3">
    <source>
        <dbReference type="ARBA" id="ARBA00022833"/>
    </source>
</evidence>
<dbReference type="Gene3D" id="4.10.720.10">
    <property type="entry name" value="Smad anchor for receptor activation, Smad-binding domain"/>
    <property type="match status" value="1"/>
</dbReference>
<dbReference type="InterPro" id="IPR000306">
    <property type="entry name" value="Znf_FYVE"/>
</dbReference>
<evidence type="ECO:0000256" key="5">
    <source>
        <dbReference type="SAM" id="MobiDB-lite"/>
    </source>
</evidence>
<dbReference type="InterPro" id="IPR037145">
    <property type="entry name" value="SARA_Smad-bd_sf"/>
</dbReference>
<feature type="region of interest" description="Disordered" evidence="5">
    <location>
        <begin position="334"/>
        <end position="367"/>
    </location>
</feature>
<feature type="compositionally biased region" description="Basic and acidic residues" evidence="5">
    <location>
        <begin position="213"/>
        <end position="229"/>
    </location>
</feature>
<evidence type="ECO:0000259" key="6">
    <source>
        <dbReference type="PROSITE" id="PS50178"/>
    </source>
</evidence>
<feature type="compositionally biased region" description="Polar residues" evidence="5">
    <location>
        <begin position="570"/>
        <end position="582"/>
    </location>
</feature>
<evidence type="ECO:0000256" key="4">
    <source>
        <dbReference type="PROSITE-ProRule" id="PRU00091"/>
    </source>
</evidence>
<dbReference type="Proteomes" id="UP000194236">
    <property type="component" value="Unassembled WGS sequence"/>
</dbReference>
<dbReference type="InterPro" id="IPR024608">
    <property type="entry name" value="SARA-like_SBD"/>
</dbReference>
<proteinExistence type="predicted"/>
<feature type="compositionally biased region" description="Low complexity" evidence="5">
    <location>
        <begin position="532"/>
        <end position="547"/>
    </location>
</feature>
<dbReference type="PANTHER" id="PTHR46319">
    <property type="entry name" value="ZINC FINGER FYVE DOMAIN-CONTAINING PROTEIN"/>
    <property type="match status" value="1"/>
</dbReference>
<dbReference type="GO" id="GO:0016197">
    <property type="term" value="P:endosomal transport"/>
    <property type="evidence" value="ECO:0007669"/>
    <property type="project" value="TreeGrafter"/>
</dbReference>
<evidence type="ECO:0000256" key="2">
    <source>
        <dbReference type="ARBA" id="ARBA00022771"/>
    </source>
</evidence>
<dbReference type="SMART" id="SM00064">
    <property type="entry name" value="FYVE"/>
    <property type="match status" value="1"/>
</dbReference>
<dbReference type="PROSITE" id="PS50178">
    <property type="entry name" value="ZF_FYVE"/>
    <property type="match status" value="1"/>
</dbReference>
<dbReference type="SUPFAM" id="SSF57903">
    <property type="entry name" value="FYVE/PHD zinc finger"/>
    <property type="match status" value="1"/>
</dbReference>
<reference evidence="7 8" key="1">
    <citation type="submission" date="2017-03" db="EMBL/GenBank/DDBJ databases">
        <title>Genome Survey of Euroglyphus maynei.</title>
        <authorList>
            <person name="Arlian L.G."/>
            <person name="Morgan M.S."/>
            <person name="Rider S.D."/>
        </authorList>
    </citation>
    <scope>NUCLEOTIDE SEQUENCE [LARGE SCALE GENOMIC DNA]</scope>
    <source>
        <strain evidence="7">Arlian Lab</strain>
        <tissue evidence="7">Whole body</tissue>
    </source>
</reference>
<dbReference type="AlphaFoldDB" id="A0A1Y3ASF4"/>
<evidence type="ECO:0000313" key="8">
    <source>
        <dbReference type="Proteomes" id="UP000194236"/>
    </source>
</evidence>
<sequence length="761" mass="84696">MDKYVIDLDKVLDELELNDDYDESGGSNRLSNDSSNLMNLINDRIDLNDADFSIHSKPPKFLLTSSSSSSSNSTKVAHSIDDNVLTETNNNIEIANKSEDKPNESCLATNNNDDNVINDLTVIEHHDDGDCSKGEIILQHADQISNHDEENVPHSDCSIEEKLTCDNDCLVSTKNVSDQVADVIDLVEESTNNADTLQENTVSIDELKPENELKSKPIDLTEANKKSDLDESAIGTMSEEDLDRYLGDLNDDLEDLEIDSKKQSEPGESNSVVHQLKENDDDGDDDQPTTANSNEETNDDKNEYWSRKLGLNDQDENGATDQQTQQELEEILANSSEQQPKPQSQPGTSSENNDLDESRTNETRGGLVQNINYFERQEMPNGLTEEEQMLGKVKPFWIPDEDAQNCLHCDVRFTLIKRRHHCRSCGKVLCSQCCNFKARLPYLDDKEARVCQLCYAILMKIEEIERINGHQLDISNHNDPAVNNSPDHPPDPNNPSEYCSTISPLEQVSEAVNLPLPTVMVPVGVLKRTGPSSNNRRSNNSSDSSSNEITTVKQVMFSDGVRPGGDLVEQPTTGGCTTSSNVDGHEKPVITRTQLQLKSPLAEKILVPFENFSKRFKFSRVVVTDSTNGQTLPPIINYNELKSANPSLPSKPNYGELMEILRDPQTPWITFGLTKNLHINAKIISKTCCNSSEQCWSFSSKGLASVGQDEIVFVLDCQSLGRSTNESCSQSSSPEILEFPRDVFRMYTTLYDSASTGMSYI</sequence>
<dbReference type="InterPro" id="IPR013083">
    <property type="entry name" value="Znf_RING/FYVE/PHD"/>
</dbReference>
<gene>
    <name evidence="7" type="ORF">BLA29_002195</name>
</gene>
<feature type="region of interest" description="Disordered" evidence="5">
    <location>
        <begin position="258"/>
        <end position="304"/>
    </location>
</feature>
<name>A0A1Y3ASF4_EURMA</name>
<keyword evidence="8" id="KW-1185">Reference proteome</keyword>
<dbReference type="InterPro" id="IPR017455">
    <property type="entry name" value="Znf_FYVE-rel"/>
</dbReference>
<organism evidence="7 8">
    <name type="scientific">Euroglyphus maynei</name>
    <name type="common">Mayne's house dust mite</name>
    <dbReference type="NCBI Taxonomy" id="6958"/>
    <lineage>
        <taxon>Eukaryota</taxon>
        <taxon>Metazoa</taxon>
        <taxon>Ecdysozoa</taxon>
        <taxon>Arthropoda</taxon>
        <taxon>Chelicerata</taxon>
        <taxon>Arachnida</taxon>
        <taxon>Acari</taxon>
        <taxon>Acariformes</taxon>
        <taxon>Sarcoptiformes</taxon>
        <taxon>Astigmata</taxon>
        <taxon>Psoroptidia</taxon>
        <taxon>Analgoidea</taxon>
        <taxon>Pyroglyphidae</taxon>
        <taxon>Pyroglyphinae</taxon>
        <taxon>Euroglyphus</taxon>
    </lineage>
</organism>
<feature type="domain" description="FYVE-type" evidence="6">
    <location>
        <begin position="400"/>
        <end position="459"/>
    </location>
</feature>
<dbReference type="Pfam" id="PF01363">
    <property type="entry name" value="FYVE"/>
    <property type="match status" value="1"/>
</dbReference>
<dbReference type="GO" id="GO:0008270">
    <property type="term" value="F:zinc ion binding"/>
    <property type="evidence" value="ECO:0007669"/>
    <property type="project" value="UniProtKB-KW"/>
</dbReference>
<keyword evidence="3" id="KW-0862">Zinc</keyword>
<dbReference type="PANTHER" id="PTHR46319:SF3">
    <property type="entry name" value="ZINC FINGER FYVE DOMAIN-CONTAINING PROTEIN"/>
    <property type="match status" value="1"/>
</dbReference>
<feature type="region of interest" description="Disordered" evidence="5">
    <location>
        <begin position="525"/>
        <end position="585"/>
    </location>
</feature>
<feature type="compositionally biased region" description="Low complexity" evidence="5">
    <location>
        <begin position="335"/>
        <end position="346"/>
    </location>
</feature>
<accession>A0A1Y3ASF4</accession>
<dbReference type="SMART" id="SM01422">
    <property type="entry name" value="SARA"/>
    <property type="match status" value="1"/>
</dbReference>
<feature type="region of interest" description="Disordered" evidence="5">
    <location>
        <begin position="213"/>
        <end position="240"/>
    </location>
</feature>
<keyword evidence="2 4" id="KW-0863">Zinc-finger</keyword>
<feature type="region of interest" description="Disordered" evidence="5">
    <location>
        <begin position="475"/>
        <end position="500"/>
    </location>
</feature>
<dbReference type="CDD" id="cd15729">
    <property type="entry name" value="FYVE_endofin"/>
    <property type="match status" value="1"/>
</dbReference>
<dbReference type="OrthoDB" id="5872154at2759"/>
<dbReference type="Gene3D" id="3.30.40.10">
    <property type="entry name" value="Zinc/RING finger domain, C3HC4 (zinc finger)"/>
    <property type="match status" value="1"/>
</dbReference>
<keyword evidence="1" id="KW-0479">Metal-binding</keyword>
<protein>
    <submittedName>
        <fullName evidence="7">DUF340, FYVE, and SARA domain-containing protein</fullName>
    </submittedName>
</protein>
<comment type="caution">
    <text evidence="7">The sequence shown here is derived from an EMBL/GenBank/DDBJ whole genome shotgun (WGS) entry which is preliminary data.</text>
</comment>
<dbReference type="FunFam" id="3.30.40.10:FF:000084">
    <property type="entry name" value="Zinc finger, FYVE domain-containing 9b"/>
    <property type="match status" value="1"/>
</dbReference>
<evidence type="ECO:0000256" key="1">
    <source>
        <dbReference type="ARBA" id="ARBA00022723"/>
    </source>
</evidence>
<dbReference type="EMBL" id="MUJZ01065018">
    <property type="protein sequence ID" value="OTF70583.1"/>
    <property type="molecule type" value="Genomic_DNA"/>
</dbReference>
<dbReference type="InterPro" id="IPR011011">
    <property type="entry name" value="Znf_FYVE_PHD"/>
</dbReference>
<dbReference type="GO" id="GO:0031901">
    <property type="term" value="C:early endosome membrane"/>
    <property type="evidence" value="ECO:0007669"/>
    <property type="project" value="TreeGrafter"/>
</dbReference>
<evidence type="ECO:0000313" key="7">
    <source>
        <dbReference type="EMBL" id="OTF70583.1"/>
    </source>
</evidence>
<dbReference type="Pfam" id="PF11409">
    <property type="entry name" value="SARA"/>
    <property type="match status" value="1"/>
</dbReference>